<dbReference type="InterPro" id="IPR012334">
    <property type="entry name" value="Pectin_lyas_fold"/>
</dbReference>
<accession>A0ABW9UUW9</accession>
<dbReference type="Pfam" id="PF14592">
    <property type="entry name" value="Chondroitinas_B"/>
    <property type="match status" value="1"/>
</dbReference>
<dbReference type="InterPro" id="IPR006626">
    <property type="entry name" value="PbH1"/>
</dbReference>
<proteinExistence type="predicted"/>
<dbReference type="SUPFAM" id="SSF51126">
    <property type="entry name" value="Pectin lyase-like"/>
    <property type="match status" value="2"/>
</dbReference>
<dbReference type="InterPro" id="IPR011050">
    <property type="entry name" value="Pectin_lyase_fold/virulence"/>
</dbReference>
<evidence type="ECO:0000313" key="1">
    <source>
        <dbReference type="EMBL" id="MXO67370.1"/>
    </source>
</evidence>
<dbReference type="Gene3D" id="2.160.20.10">
    <property type="entry name" value="Single-stranded right-handed beta-helix, Pectin lyase-like"/>
    <property type="match status" value="2"/>
</dbReference>
<keyword evidence="2" id="KW-1185">Reference proteome</keyword>
<name>A0ABW9UUW9_9SPHN</name>
<organism evidence="1 2">
    <name type="scientific">Pelagerythrobacter marinus</name>
    <dbReference type="NCBI Taxonomy" id="538382"/>
    <lineage>
        <taxon>Bacteria</taxon>
        <taxon>Pseudomonadati</taxon>
        <taxon>Pseudomonadota</taxon>
        <taxon>Alphaproteobacteria</taxon>
        <taxon>Sphingomonadales</taxon>
        <taxon>Erythrobacteraceae</taxon>
        <taxon>Pelagerythrobacter</taxon>
    </lineage>
</organism>
<dbReference type="SMART" id="SM00710">
    <property type="entry name" value="PbH1"/>
    <property type="match status" value="7"/>
</dbReference>
<evidence type="ECO:0008006" key="3">
    <source>
        <dbReference type="Google" id="ProtNLM"/>
    </source>
</evidence>
<evidence type="ECO:0000313" key="2">
    <source>
        <dbReference type="Proteomes" id="UP000444401"/>
    </source>
</evidence>
<gene>
    <name evidence="1" type="ORF">GRI72_00805</name>
</gene>
<reference evidence="1 2" key="1">
    <citation type="submission" date="2019-12" db="EMBL/GenBank/DDBJ databases">
        <title>Genomic-based taxomic classification of the family Erythrobacteraceae.</title>
        <authorList>
            <person name="Xu L."/>
        </authorList>
    </citation>
    <scope>NUCLEOTIDE SEQUENCE [LARGE SCALE GENOMIC DNA]</scope>
    <source>
        <strain evidence="1 2">H32</strain>
    </source>
</reference>
<protein>
    <recommendedName>
        <fullName evidence="3">Poly(Beta-D-mannuronate) lyase</fullName>
    </recommendedName>
</protein>
<dbReference type="EMBL" id="WTYO01000001">
    <property type="protein sequence ID" value="MXO67370.1"/>
    <property type="molecule type" value="Genomic_DNA"/>
</dbReference>
<dbReference type="InterPro" id="IPR039513">
    <property type="entry name" value="PL-6"/>
</dbReference>
<dbReference type="CDD" id="cd14251">
    <property type="entry name" value="PL-6"/>
    <property type="match status" value="1"/>
</dbReference>
<comment type="caution">
    <text evidence="1">The sequence shown here is derived from an EMBL/GenBank/DDBJ whole genome shotgun (WGS) entry which is preliminary data.</text>
</comment>
<sequence length="759" mass="80911">MMLGRVGLWLLPAVAAASPLKAERHLVRDQEGYAAALSRVEAGDVIVLASGEWRDFDMVVTGRGTADEPIAVVAERPGTVFLTGQSSLRIGGEHVVVSGLVFRDGYSPRGEVISFRRTKDDLARNSRVTQVVIDRFNKPDRFESDYWVGIYGRNNRFDHSHLVGKTNQGVTLAVRLDAPESRENGHRIDHNYFGPRPVLGSNGGETIRIGTSKYSMFRSGTIVENNVFDRCDGEVEIISNKSNGNVYRGNLFLNSRGALTLRHGDDTLVERNVFLGGGKDHTGGIRVINRNQTVRFNYMEGLRGSGFASALTVMNGVPNSPVNRYVQVDNARIERNTVIDSARITLGAGADEERSAAPVNSVFAGNLLGGAGEGTFVEVDSDISGIAVDRNAVVRGEVHSAAAHLRKVQARMERAANGLLYPVDPALADVGAPRDLAPIALSDVGVDWYPKPGAQADFGFSGTVTRVAPGEDTLARAVAAAAPGDVLLLEPGVHIANRVIAVDKMLTIRGPEAAGAERRESAIVRFTRPSLVELREGGNLRLANLVIDGALAPDSVGNAVIRTSAFPLKANFRVELDAVTVRDLVVNKSFAVLAIGKGALADRVIIRDSLFAGITGPIVSAQAETDDFGRYNVEYLDIADSTFADVGGPAAAVYRGGTDESTFGPIVTVSGNTFRNVGRTGAGQDASLHLHGVQVASLAGNSFENAAPPVVEHTVGTPATAIVGNRFAQTPPPVVRELVFPGEPRAELRDNETIPEESL</sequence>
<dbReference type="Proteomes" id="UP000444401">
    <property type="component" value="Unassembled WGS sequence"/>
</dbReference>